<dbReference type="InterPro" id="IPR001769">
    <property type="entry name" value="Gingipain"/>
</dbReference>
<reference evidence="3 4" key="1">
    <citation type="submission" date="2020-08" db="EMBL/GenBank/DDBJ databases">
        <title>Genome public.</title>
        <authorList>
            <person name="Liu C."/>
            <person name="Sun Q."/>
        </authorList>
    </citation>
    <scope>NUCLEOTIDE SEQUENCE [LARGE SCALE GENOMIC DNA]</scope>
    <source>
        <strain evidence="3 4">BX2</strain>
    </source>
</reference>
<feature type="domain" description="Gingipain" evidence="2">
    <location>
        <begin position="405"/>
        <end position="783"/>
    </location>
</feature>
<evidence type="ECO:0000259" key="2">
    <source>
        <dbReference type="Pfam" id="PF01364"/>
    </source>
</evidence>
<evidence type="ECO:0000313" key="3">
    <source>
        <dbReference type="EMBL" id="MBC5644946.1"/>
    </source>
</evidence>
<dbReference type="InterPro" id="IPR029031">
    <property type="entry name" value="Gingipain_N_sf"/>
</dbReference>
<name>A0ABR7E6G5_9BACT</name>
<dbReference type="SUPFAM" id="SSF52129">
    <property type="entry name" value="Caspase-like"/>
    <property type="match status" value="1"/>
</dbReference>
<dbReference type="InterPro" id="IPR029030">
    <property type="entry name" value="Caspase-like_dom_sf"/>
</dbReference>
<dbReference type="Gene3D" id="3.40.50.1460">
    <property type="match status" value="1"/>
</dbReference>
<sequence length="1149" mass="129804">MELHETRSFLISGIATLLCLCFSLSVKAGERYTDNSVLSKGNWVKIQIEQDGIYKLTYSELKKMGFDDPSKVAVYGYGGWPLEEDFTKPYVDDLPAVPVLRKDDYILFYGRGTTKWEYKEVKYTNKDKKKVFVHTNNPYSEYSYYFLTDGAEVKVPEQIKSSGKTSSERIETFDDYLLHEKDLVSINFSGRQLFEKLSKTGQVFNDFGDPEVLGIIEGDINADCRFVALTKVSNNVVLNGQVGGSVPITPDGKNDAYVKGQEVNFTVQYAYKSGDKLSVKLEYNKQEKPSVDGYVDYIRLNVKRQLKTYNEPYTFFRSIKSRNHASRFVIEGANSACMVMDITDPANCKIIETELTGSTMSFTIPESNSLREFVLIRTDRTDFPVPVSKGAVECRNLHGWSNKDMIIISPSTLRKEAERLKEAHETQDGLRVEVVTPEEIYNEFSSGTPDATAYRRFMKMLYDKAASKEDRPKYLLLFGDGAYDNRFVTESWSKMSEKGRENFLLTFQSENSLNQESYVTDDYFGFLDDASNGESIESCPVDIGIGRFPIRSVSDARKMVNKVIRYMNNEELGIWKSETCFVADDGSNADKTNKHANDHMKYANGAAQTVEDKAPDVLASRLFFDNYAKDYSSSNSYSAVTDEMNKKLREGLMLINYTGHGSTTSWSDENVLTQPMIDKFSYPKLPLWITATCDFCRFDALATSAGESIFLNEKSGGIALYTTVRVAYGSENDRINNSFLGKLFDQSLYPALGDVVRSVKSDNKSLGSKNLNFTFIGDPALKLTLPSHKIRINTINGKDAVQNSTNFRAYDEVTVEGEILAPDNSIIDNFNGKLEVKVMDSKIEITTRNNFRNDTAFKYTDYKNLVYKGSTQVQNGKFSFSFYVPGNISYSGKAGKMILYASDSEQKIEAKGNFTNYKVQGTSDDPLDDHEGPEIVKLYLNDSTFVSGDKVNTTPFFYARLWDQTGVDITEGGVGHDVMLMIDNKPFTSYNLNSYYDNIFGRKGEGEVRFGIPQLSAGMHEAVFKVWDVMGNPTTYTFRFEVDESLKPFITNIVATPTPAKGNVEFHLTHNRPESQMKVGIMVYDIAGRLHWKHEETGSSELFKDYVIDWDLRNNSGSHVRPGVYIYRAAISTNNSKEATEAKKMIILW</sequence>
<dbReference type="RefSeq" id="WP_186960711.1">
    <property type="nucleotide sequence ID" value="NZ_JACOOI010000024.1"/>
</dbReference>
<dbReference type="Gene3D" id="3.40.50.10390">
    <property type="entry name" value="Gingipain r, domain 1"/>
    <property type="match status" value="1"/>
</dbReference>
<accession>A0ABR7E6G5</accession>
<proteinExistence type="predicted"/>
<dbReference type="Pfam" id="PF01364">
    <property type="entry name" value="Peptidase_C25"/>
    <property type="match status" value="1"/>
</dbReference>
<organism evidence="3 4">
    <name type="scientific">Parabacteroides segnis</name>
    <dbReference type="NCBI Taxonomy" id="2763058"/>
    <lineage>
        <taxon>Bacteria</taxon>
        <taxon>Pseudomonadati</taxon>
        <taxon>Bacteroidota</taxon>
        <taxon>Bacteroidia</taxon>
        <taxon>Bacteroidales</taxon>
        <taxon>Tannerellaceae</taxon>
        <taxon>Parabacteroides</taxon>
    </lineage>
</organism>
<protein>
    <submittedName>
        <fullName evidence="3">Type IX secretion system sortase PorU</fullName>
    </submittedName>
</protein>
<evidence type="ECO:0000313" key="4">
    <source>
        <dbReference type="Proteomes" id="UP000644010"/>
    </source>
</evidence>
<evidence type="ECO:0000256" key="1">
    <source>
        <dbReference type="ARBA" id="ARBA00022729"/>
    </source>
</evidence>
<dbReference type="EMBL" id="JACOOI010000024">
    <property type="protein sequence ID" value="MBC5644946.1"/>
    <property type="molecule type" value="Genomic_DNA"/>
</dbReference>
<comment type="caution">
    <text evidence="3">The sequence shown here is derived from an EMBL/GenBank/DDBJ whole genome shotgun (WGS) entry which is preliminary data.</text>
</comment>
<dbReference type="CDD" id="cd02258">
    <property type="entry name" value="Peptidase_C25_N"/>
    <property type="match status" value="1"/>
</dbReference>
<dbReference type="NCBIfam" id="NF033707">
    <property type="entry name" value="T9SS_sortase"/>
    <property type="match status" value="1"/>
</dbReference>
<keyword evidence="4" id="KW-1185">Reference proteome</keyword>
<dbReference type="Proteomes" id="UP000644010">
    <property type="component" value="Unassembled WGS sequence"/>
</dbReference>
<gene>
    <name evidence="3" type="primary">porU</name>
    <name evidence="3" type="ORF">H8S77_18880</name>
</gene>
<dbReference type="Gene3D" id="2.60.40.4070">
    <property type="match status" value="1"/>
</dbReference>
<keyword evidence="1" id="KW-0732">Signal</keyword>